<dbReference type="InterPro" id="IPR012977">
    <property type="entry name" value="SDA1_N"/>
</dbReference>
<dbReference type="PANTHER" id="PTHR12730:SF0">
    <property type="entry name" value="PROTEIN SDA1 HOMOLOG"/>
    <property type="match status" value="1"/>
</dbReference>
<feature type="region of interest" description="Disordered" evidence="7">
    <location>
        <begin position="504"/>
        <end position="536"/>
    </location>
</feature>
<dbReference type="Pfam" id="PF21638">
    <property type="entry name" value="SDA1_C"/>
    <property type="match status" value="1"/>
</dbReference>
<feature type="region of interest" description="Disordered" evidence="7">
    <location>
        <begin position="553"/>
        <end position="648"/>
    </location>
</feature>
<comment type="subcellular location">
    <subcellularLocation>
        <location evidence="6">Nucleus</location>
        <location evidence="6">Nucleolus</location>
    </subcellularLocation>
</comment>
<dbReference type="GO" id="GO:0007089">
    <property type="term" value="P:traversing start control point of mitotic cell cycle"/>
    <property type="evidence" value="ECO:0007669"/>
    <property type="project" value="EnsemblFungi"/>
</dbReference>
<dbReference type="InterPro" id="IPR007949">
    <property type="entry name" value="SDA1_MD"/>
</dbReference>
<feature type="domain" description="SDA1 C-terminal" evidence="10">
    <location>
        <begin position="745"/>
        <end position="792"/>
    </location>
</feature>
<evidence type="ECO:0000259" key="9">
    <source>
        <dbReference type="Pfam" id="PF08158"/>
    </source>
</evidence>
<evidence type="ECO:0000256" key="6">
    <source>
        <dbReference type="RuleBase" id="RU365057"/>
    </source>
</evidence>
<evidence type="ECO:0000256" key="3">
    <source>
        <dbReference type="ARBA" id="ARBA00022517"/>
    </source>
</evidence>
<dbReference type="KEGG" id="ndi:NDAI_0B00980"/>
<feature type="region of interest" description="Disordered" evidence="7">
    <location>
        <begin position="723"/>
        <end position="756"/>
    </location>
</feature>
<comment type="function">
    <text evidence="6">Required for 60S pre-ribosomal subunits export to the cytoplasm.</text>
</comment>
<evidence type="ECO:0000256" key="5">
    <source>
        <dbReference type="ARBA" id="ARBA00023242"/>
    </source>
</evidence>
<sequence>MVKRSRAAVLPNNIILLQNLVKRDPESYHEEFLQQYSHYESLRDIFLLNGMDTTTTTATTTVSGSTNETTSSVSTTNSLSEGSTTQLMELIGFVSQVCSCFPRETANFPAELKQLILEHHVSLPFELKEKILTSLTILRNKSVISAEELIQTLFPLLVAYSNQGNSLGVNSHAKELRTLVYKNVVSLMRSCNVGSKNQRLNKSTQAICFNLLDEDGDGRGIWAAKLTRELWRRGIWDDSRTVEIMTQAALHDDVKVALSGIMFFLDADREREENFEENSDDDNDGIDVESLKHKLQVNKKSGKRGKKLENAIKTVKKKNKNMNNNGTPNGYLNFSAIHLLRDPQGFAEKLFKGHLSGKKSNKFDIEQKISIMQLLSRLIGTHKLMVLGIYTFFLKYLTPKQRDVTRIMSAAAQACHDMVPPEVLTVMVRKIADEFVSDGVASEVAAAGLNTIREICSRAPLAIDETLLQDLVEYKGSKAKGVNMAAKSLISLYREVAPEMLKKKDRGKTASLELQSLNKDGNDKRSRRPQYGVENNVQGIQGIELLVKWKREQQEAAGGENDDDDDNDANWEVAENSGSDSESDDDDNGWVAVESDKEYDVDMDDDDDEDGTKKGNGKDEEEDSDLDLESEDEEKERKGKDNISVDFDSEAAFRELASTRILTPADFAKLKELRTEESVSKIMGVDNSSNRKKILGKNEELVDAATLTGPVKYKQTREERIQQAMEGREGREKFGSRRGKRENAHSTTNREKARKKNYVMMIHKRSVRGKQKMSLRDKQKVLRAHITKQKKGK</sequence>
<accession>G0W5S1</accession>
<keyword evidence="2 6" id="KW-0813">Transport</keyword>
<feature type="region of interest" description="Disordered" evidence="7">
    <location>
        <begin position="58"/>
        <end position="78"/>
    </location>
</feature>
<proteinExistence type="inferred from homology"/>
<feature type="compositionally biased region" description="Basic and acidic residues" evidence="7">
    <location>
        <begin position="723"/>
        <end position="751"/>
    </location>
</feature>
<feature type="domain" description="SDA1 middle" evidence="8">
    <location>
        <begin position="590"/>
        <end position="727"/>
    </location>
</feature>
<name>G0W5S1_NAUDC</name>
<dbReference type="Proteomes" id="UP000000689">
    <property type="component" value="Chromosome 2"/>
</dbReference>
<dbReference type="GO" id="GO:0042273">
    <property type="term" value="P:ribosomal large subunit biogenesis"/>
    <property type="evidence" value="ECO:0007669"/>
    <property type="project" value="UniProtKB-UniRule"/>
</dbReference>
<dbReference type="HOGENOM" id="CLU_009161_2_1_1"/>
<dbReference type="RefSeq" id="XP_003668375.1">
    <property type="nucleotide sequence ID" value="XM_003668327.1"/>
</dbReference>
<dbReference type="InterPro" id="IPR048292">
    <property type="entry name" value="SDA1_C"/>
</dbReference>
<protein>
    <recommendedName>
        <fullName evidence="6">Protein SDA1</fullName>
    </recommendedName>
</protein>
<evidence type="ECO:0000313" key="11">
    <source>
        <dbReference type="EMBL" id="CCD23132.1"/>
    </source>
</evidence>
<dbReference type="eggNOG" id="KOG2229">
    <property type="taxonomic scope" value="Eukaryota"/>
</dbReference>
<feature type="compositionally biased region" description="Acidic residues" evidence="7">
    <location>
        <begin position="601"/>
        <end position="610"/>
    </location>
</feature>
<feature type="compositionally biased region" description="Low complexity" evidence="7">
    <location>
        <begin position="570"/>
        <end position="580"/>
    </location>
</feature>
<dbReference type="AlphaFoldDB" id="G0W5S1"/>
<keyword evidence="5 6" id="KW-0539">Nucleus</keyword>
<evidence type="ECO:0000256" key="2">
    <source>
        <dbReference type="ARBA" id="ARBA00022448"/>
    </source>
</evidence>
<keyword evidence="4 6" id="KW-0653">Protein transport</keyword>
<dbReference type="EMBL" id="HE580268">
    <property type="protein sequence ID" value="CCD23132.1"/>
    <property type="molecule type" value="Genomic_DNA"/>
</dbReference>
<organism evidence="11 12">
    <name type="scientific">Naumovozyma dairenensis (strain ATCC 10597 / BCRC 20456 / CBS 421 / NBRC 0211 / NRRL Y-12639)</name>
    <name type="common">Saccharomyces dairenensis</name>
    <dbReference type="NCBI Taxonomy" id="1071378"/>
    <lineage>
        <taxon>Eukaryota</taxon>
        <taxon>Fungi</taxon>
        <taxon>Dikarya</taxon>
        <taxon>Ascomycota</taxon>
        <taxon>Saccharomycotina</taxon>
        <taxon>Saccharomycetes</taxon>
        <taxon>Saccharomycetales</taxon>
        <taxon>Saccharomycetaceae</taxon>
        <taxon>Naumovozyma</taxon>
    </lineage>
</organism>
<dbReference type="InterPro" id="IPR027312">
    <property type="entry name" value="Sda1"/>
</dbReference>
<keyword evidence="12" id="KW-1185">Reference proteome</keyword>
<dbReference type="PANTHER" id="PTHR12730">
    <property type="entry name" value="HSDA/SDA1-RELATED"/>
    <property type="match status" value="1"/>
</dbReference>
<evidence type="ECO:0000259" key="8">
    <source>
        <dbReference type="Pfam" id="PF05285"/>
    </source>
</evidence>
<comment type="similarity">
    <text evidence="1 6">Belongs to the SDA1 family.</text>
</comment>
<dbReference type="OrthoDB" id="2196187at2759"/>
<feature type="compositionally biased region" description="Acidic residues" evidence="7">
    <location>
        <begin position="560"/>
        <end position="569"/>
    </location>
</feature>
<dbReference type="Pfam" id="PF05285">
    <property type="entry name" value="SDA1_dom"/>
    <property type="match status" value="1"/>
</dbReference>
<evidence type="ECO:0000259" key="10">
    <source>
        <dbReference type="Pfam" id="PF21638"/>
    </source>
</evidence>
<dbReference type="GO" id="GO:0015031">
    <property type="term" value="P:protein transport"/>
    <property type="evidence" value="ECO:0007669"/>
    <property type="project" value="UniProtKB-KW"/>
</dbReference>
<evidence type="ECO:0000313" key="12">
    <source>
        <dbReference type="Proteomes" id="UP000000689"/>
    </source>
</evidence>
<feature type="domain" description="SDA1 N-terminal" evidence="9">
    <location>
        <begin position="93"/>
        <end position="478"/>
    </location>
</feature>
<dbReference type="GO" id="GO:0000055">
    <property type="term" value="P:ribosomal large subunit export from nucleus"/>
    <property type="evidence" value="ECO:0007669"/>
    <property type="project" value="UniProtKB-UniRule"/>
</dbReference>
<dbReference type="GO" id="GO:0005730">
    <property type="term" value="C:nucleolus"/>
    <property type="evidence" value="ECO:0007669"/>
    <property type="project" value="UniProtKB-SubCell"/>
</dbReference>
<evidence type="ECO:0000256" key="1">
    <source>
        <dbReference type="ARBA" id="ARBA00005783"/>
    </source>
</evidence>
<dbReference type="Pfam" id="PF08158">
    <property type="entry name" value="SDA1_HEAT"/>
    <property type="match status" value="1"/>
</dbReference>
<dbReference type="STRING" id="1071378.G0W5S1"/>
<keyword evidence="3 6" id="KW-0690">Ribosome biogenesis</keyword>
<evidence type="ECO:0000256" key="4">
    <source>
        <dbReference type="ARBA" id="ARBA00022927"/>
    </source>
</evidence>
<dbReference type="GeneID" id="11498103"/>
<feature type="compositionally biased region" description="Acidic residues" evidence="7">
    <location>
        <begin position="619"/>
        <end position="634"/>
    </location>
</feature>
<gene>
    <name evidence="11" type="primary">NDAI0B00980</name>
    <name evidence="11" type="ordered locus">NDAI_0B00980</name>
</gene>
<reference evidence="11 12" key="1">
    <citation type="journal article" date="2011" name="Proc. Natl. Acad. Sci. U.S.A.">
        <title>Evolutionary erosion of yeast sex chromosomes by mating-type switching accidents.</title>
        <authorList>
            <person name="Gordon J.L."/>
            <person name="Armisen D."/>
            <person name="Proux-Wera E."/>
            <person name="Oheigeartaigh S.S."/>
            <person name="Byrne K.P."/>
            <person name="Wolfe K.H."/>
        </authorList>
    </citation>
    <scope>NUCLEOTIDE SEQUENCE [LARGE SCALE GENOMIC DNA]</scope>
    <source>
        <strain evidence="12">ATCC 10597 / BCRC 20456 / CBS 421 / NBRC 0211 / NRRL Y-12639</strain>
    </source>
</reference>
<evidence type="ECO:0000256" key="7">
    <source>
        <dbReference type="SAM" id="MobiDB-lite"/>
    </source>
</evidence>
<dbReference type="OMA" id="AMYKTYK"/>